<keyword evidence="2" id="KW-1185">Reference proteome</keyword>
<protein>
    <submittedName>
        <fullName evidence="1">Uncharacterized protein</fullName>
    </submittedName>
</protein>
<organism evidence="1 2">
    <name type="scientific">Aquamicrobium aerolatum DSM 21857</name>
    <dbReference type="NCBI Taxonomy" id="1121003"/>
    <lineage>
        <taxon>Bacteria</taxon>
        <taxon>Pseudomonadati</taxon>
        <taxon>Pseudomonadota</taxon>
        <taxon>Alphaproteobacteria</taxon>
        <taxon>Hyphomicrobiales</taxon>
        <taxon>Phyllobacteriaceae</taxon>
        <taxon>Aerobium</taxon>
    </lineage>
</organism>
<name>A0A1I3NWF8_9HYPH</name>
<dbReference type="AlphaFoldDB" id="A0A1I3NWF8"/>
<dbReference type="EMBL" id="FORF01000011">
    <property type="protein sequence ID" value="SFJ13549.1"/>
    <property type="molecule type" value="Genomic_DNA"/>
</dbReference>
<evidence type="ECO:0000313" key="1">
    <source>
        <dbReference type="EMBL" id="SFJ13549.1"/>
    </source>
</evidence>
<dbReference type="RefSeq" id="WP_175556693.1">
    <property type="nucleotide sequence ID" value="NZ_FORF01000011.1"/>
</dbReference>
<reference evidence="2" key="1">
    <citation type="submission" date="2016-10" db="EMBL/GenBank/DDBJ databases">
        <authorList>
            <person name="Varghese N."/>
            <person name="Submissions S."/>
        </authorList>
    </citation>
    <scope>NUCLEOTIDE SEQUENCE [LARGE SCALE GENOMIC DNA]</scope>
    <source>
        <strain evidence="2">DSM 21857</strain>
    </source>
</reference>
<proteinExistence type="predicted"/>
<sequence length="52" mass="6403">MMQKMVTRFSNFLEWVFAPHQPEEITRATTPDEAAQRFSREEAYYWLMHAHW</sequence>
<dbReference type="STRING" id="1121003.SAMN03080618_02175"/>
<dbReference type="Proteomes" id="UP000242763">
    <property type="component" value="Unassembled WGS sequence"/>
</dbReference>
<accession>A0A1I3NWF8</accession>
<gene>
    <name evidence="1" type="ORF">SAMN03080618_02175</name>
</gene>
<evidence type="ECO:0000313" key="2">
    <source>
        <dbReference type="Proteomes" id="UP000242763"/>
    </source>
</evidence>